<dbReference type="InterPro" id="IPR000551">
    <property type="entry name" value="MerR-type_HTH_dom"/>
</dbReference>
<dbReference type="CDD" id="cd01106">
    <property type="entry name" value="HTH_TipAL-Mta"/>
    <property type="match status" value="1"/>
</dbReference>
<accession>A0ABQ3UMB5</accession>
<dbReference type="Gene3D" id="1.10.1660.10">
    <property type="match status" value="1"/>
</dbReference>
<gene>
    <name evidence="3" type="ORF">KSB_23740</name>
</gene>
<proteinExistence type="predicted"/>
<dbReference type="EMBL" id="BNJG01000001">
    <property type="protein sequence ID" value="GHO53899.1"/>
    <property type="molecule type" value="Genomic_DNA"/>
</dbReference>
<dbReference type="PANTHER" id="PTHR30204">
    <property type="entry name" value="REDOX-CYCLING DRUG-SENSING TRANSCRIPTIONAL ACTIVATOR SOXR"/>
    <property type="match status" value="1"/>
</dbReference>
<evidence type="ECO:0000313" key="4">
    <source>
        <dbReference type="Proteomes" id="UP000654345"/>
    </source>
</evidence>
<dbReference type="PROSITE" id="PS00552">
    <property type="entry name" value="HTH_MERR_1"/>
    <property type="match status" value="1"/>
</dbReference>
<comment type="caution">
    <text evidence="3">The sequence shown here is derived from an EMBL/GenBank/DDBJ whole genome shotgun (WGS) entry which is preliminary data.</text>
</comment>
<dbReference type="Pfam" id="PF13411">
    <property type="entry name" value="MerR_1"/>
    <property type="match status" value="1"/>
</dbReference>
<evidence type="ECO:0000256" key="1">
    <source>
        <dbReference type="ARBA" id="ARBA00023125"/>
    </source>
</evidence>
<dbReference type="RefSeq" id="WP_201370669.1">
    <property type="nucleotide sequence ID" value="NZ_BNJG01000001.1"/>
</dbReference>
<organism evidence="3 4">
    <name type="scientific">Ktedonobacter robiniae</name>
    <dbReference type="NCBI Taxonomy" id="2778365"/>
    <lineage>
        <taxon>Bacteria</taxon>
        <taxon>Bacillati</taxon>
        <taxon>Chloroflexota</taxon>
        <taxon>Ktedonobacteria</taxon>
        <taxon>Ktedonobacterales</taxon>
        <taxon>Ktedonobacteraceae</taxon>
        <taxon>Ktedonobacter</taxon>
    </lineage>
</organism>
<dbReference type="Proteomes" id="UP000654345">
    <property type="component" value="Unassembled WGS sequence"/>
</dbReference>
<feature type="domain" description="HTH merR-type" evidence="2">
    <location>
        <begin position="5"/>
        <end position="74"/>
    </location>
</feature>
<dbReference type="PROSITE" id="PS50937">
    <property type="entry name" value="HTH_MERR_2"/>
    <property type="match status" value="1"/>
</dbReference>
<dbReference type="PANTHER" id="PTHR30204:SF96">
    <property type="entry name" value="CHROMOSOME-ANCHORING PROTEIN RACA"/>
    <property type="match status" value="1"/>
</dbReference>
<keyword evidence="4" id="KW-1185">Reference proteome</keyword>
<dbReference type="InterPro" id="IPR009061">
    <property type="entry name" value="DNA-bd_dom_put_sf"/>
</dbReference>
<dbReference type="SUPFAM" id="SSF46955">
    <property type="entry name" value="Putative DNA-binding domain"/>
    <property type="match status" value="1"/>
</dbReference>
<keyword evidence="1" id="KW-0238">DNA-binding</keyword>
<name>A0ABQ3UMB5_9CHLR</name>
<reference evidence="3 4" key="1">
    <citation type="journal article" date="2021" name="Int. J. Syst. Evol. Microbiol.">
        <title>Reticulibacter mediterranei gen. nov., sp. nov., within the new family Reticulibacteraceae fam. nov., and Ktedonospora formicarum gen. nov., sp. nov., Ktedonobacter robiniae sp. nov., Dictyobacter formicarum sp. nov. and Dictyobacter arantiisoli sp. nov., belonging to the class Ktedonobacteria.</title>
        <authorList>
            <person name="Yabe S."/>
            <person name="Zheng Y."/>
            <person name="Wang C.M."/>
            <person name="Sakai Y."/>
            <person name="Abe K."/>
            <person name="Yokota A."/>
            <person name="Donadio S."/>
            <person name="Cavaletti L."/>
            <person name="Monciardini P."/>
        </authorList>
    </citation>
    <scope>NUCLEOTIDE SEQUENCE [LARGE SCALE GENOMIC DNA]</scope>
    <source>
        <strain evidence="3 4">SOSP1-30</strain>
    </source>
</reference>
<evidence type="ECO:0000313" key="3">
    <source>
        <dbReference type="EMBL" id="GHO53899.1"/>
    </source>
</evidence>
<dbReference type="PRINTS" id="PR00040">
    <property type="entry name" value="HTHMERR"/>
</dbReference>
<dbReference type="InterPro" id="IPR047057">
    <property type="entry name" value="MerR_fam"/>
</dbReference>
<dbReference type="InterPro" id="IPR012925">
    <property type="entry name" value="TipAS_dom"/>
</dbReference>
<sequence length="271" mass="31310">MDRQFYHTGQFAQMASVSIRTLRFYDTVGLLSPSRYTEAGYRLYTDADFRRLQQILALKFLGFSLEEIKACLRVGPSGLRESLQIQHTMLVERKQQLDKVLQALEETQRLLDVNTQDWSAILHVIQVIQMQQDNEWRKKYLNDEQLQKMSELSQASYTEEQRQQIAERGKNFTEADQVEASRRWSELGAELKRLMSINADPAGSEAQALAAQWTAMIQSFTQGDPGITQGLKNFYTNLGKMPEAERPVPMPYSSEEWAFINQMLAAYQQKH</sequence>
<dbReference type="SMART" id="SM00422">
    <property type="entry name" value="HTH_MERR"/>
    <property type="match status" value="1"/>
</dbReference>
<protein>
    <submittedName>
        <fullName evidence="3">MerR family transcriptional regulator</fullName>
    </submittedName>
</protein>
<evidence type="ECO:0000259" key="2">
    <source>
        <dbReference type="PROSITE" id="PS50937"/>
    </source>
</evidence>
<dbReference type="Pfam" id="PF07739">
    <property type="entry name" value="TipAS"/>
    <property type="match status" value="1"/>
</dbReference>